<comment type="caution">
    <text evidence="11">The sequence shown here is derived from an EMBL/GenBank/DDBJ whole genome shotgun (WGS) entry which is preliminary data.</text>
</comment>
<dbReference type="GO" id="GO:0048278">
    <property type="term" value="P:vesicle docking"/>
    <property type="evidence" value="ECO:0007669"/>
    <property type="project" value="TreeGrafter"/>
</dbReference>
<dbReference type="GO" id="GO:0000149">
    <property type="term" value="F:SNARE binding"/>
    <property type="evidence" value="ECO:0007669"/>
    <property type="project" value="TreeGrafter"/>
</dbReference>
<evidence type="ECO:0000256" key="7">
    <source>
        <dbReference type="ARBA" id="ARBA00023054"/>
    </source>
</evidence>
<dbReference type="InterPro" id="IPR000727">
    <property type="entry name" value="T_SNARE_dom"/>
</dbReference>
<name>A0A314YWI0_PRUYE</name>
<feature type="compositionally biased region" description="Low complexity" evidence="9">
    <location>
        <begin position="240"/>
        <end position="249"/>
    </location>
</feature>
<feature type="region of interest" description="Disordered" evidence="9">
    <location>
        <begin position="181"/>
        <end position="224"/>
    </location>
</feature>
<dbReference type="GO" id="GO:0005484">
    <property type="term" value="F:SNAP receptor activity"/>
    <property type="evidence" value="ECO:0007669"/>
    <property type="project" value="InterPro"/>
</dbReference>
<comment type="subcellular location">
    <subcellularLocation>
        <location evidence="1">Membrane</location>
        <topology evidence="1">Single-pass type IV membrane protein</topology>
    </subcellularLocation>
</comment>
<dbReference type="Proteomes" id="UP000250321">
    <property type="component" value="Unassembled WGS sequence"/>
</dbReference>
<keyword evidence="4" id="KW-0812">Transmembrane</keyword>
<proteinExistence type="inferred from homology"/>
<dbReference type="AlphaFoldDB" id="A0A314YWI0"/>
<keyword evidence="8" id="KW-0472">Membrane</keyword>
<sequence>MHGKSGQSSFRDRTQEFLSITERHRKSSFSSPANDGPASSSNSGAKLDGPRSAASIQSEFNKRASKIGLGIHHTSRKLTKLAQLAKRTSVFDDPALEIQELTSAIKQDITGLNSAVIDLQLACNSQNESGNISSDTTNHSTTVVDNLKNRLMSTTKEFKEVLTCGQRYINLKVHENRRQLFSSSTSKESTNPFVRQRPVAARSAANASAAPPPWANDSASSSSQLFPWKQTEMESRPLLQQQQQQVEQQDSYMQSRAEALHNVESTIHELGGIFTQLATMVSQQGELAIRIDENMDDTLANVEGAQGQLARVTQHPIEALASCLSAFFKVELRLSVVHGNIVPNKQMYALMKHLTSNSQASGSSVYC</sequence>
<feature type="compositionally biased region" description="Polar residues" evidence="9">
    <location>
        <begin position="28"/>
        <end position="44"/>
    </location>
</feature>
<dbReference type="InterPro" id="IPR010989">
    <property type="entry name" value="SNARE"/>
</dbReference>
<comment type="similarity">
    <text evidence="2">Belongs to the syntaxin family.</text>
</comment>
<dbReference type="GO" id="GO:0006888">
    <property type="term" value="P:endoplasmic reticulum to Golgi vesicle-mediated transport"/>
    <property type="evidence" value="ECO:0007669"/>
    <property type="project" value="TreeGrafter"/>
</dbReference>
<dbReference type="STRING" id="2094558.A0A314YWI0"/>
<dbReference type="InterPro" id="IPR045242">
    <property type="entry name" value="Syntaxin"/>
</dbReference>
<dbReference type="PANTHER" id="PTHR19957:SF3">
    <property type="entry name" value="SYNTAXIN-5"/>
    <property type="match status" value="1"/>
</dbReference>
<dbReference type="Pfam" id="PF11416">
    <property type="entry name" value="Syntaxin-5_N"/>
    <property type="match status" value="1"/>
</dbReference>
<dbReference type="GO" id="GO:0006886">
    <property type="term" value="P:intracellular protein transport"/>
    <property type="evidence" value="ECO:0007669"/>
    <property type="project" value="InterPro"/>
</dbReference>
<keyword evidence="3" id="KW-0813">Transport</keyword>
<feature type="region of interest" description="Disordered" evidence="9">
    <location>
        <begin position="232"/>
        <end position="251"/>
    </location>
</feature>
<reference evidence="11 12" key="1">
    <citation type="submission" date="2018-02" db="EMBL/GenBank/DDBJ databases">
        <title>Draft genome of wild Prunus yedoensis var. nudiflora.</title>
        <authorList>
            <person name="Baek S."/>
            <person name="Kim J.-H."/>
            <person name="Choi K."/>
            <person name="Kim G.-B."/>
            <person name="Cho A."/>
            <person name="Jang H."/>
            <person name="Shin C.-H."/>
            <person name="Yu H.-J."/>
            <person name="Mun J.-H."/>
        </authorList>
    </citation>
    <scope>NUCLEOTIDE SEQUENCE [LARGE SCALE GENOMIC DNA]</scope>
    <source>
        <strain evidence="12">cv. Jeju island</strain>
        <tissue evidence="11">Leaf</tissue>
    </source>
</reference>
<evidence type="ECO:0000259" key="10">
    <source>
        <dbReference type="PROSITE" id="PS50192"/>
    </source>
</evidence>
<dbReference type="EMBL" id="PJQY01000317">
    <property type="protein sequence ID" value="PQQ13092.1"/>
    <property type="molecule type" value="Genomic_DNA"/>
</dbReference>
<dbReference type="GO" id="GO:0031201">
    <property type="term" value="C:SNARE complex"/>
    <property type="evidence" value="ECO:0007669"/>
    <property type="project" value="TreeGrafter"/>
</dbReference>
<dbReference type="PROSITE" id="PS50192">
    <property type="entry name" value="T_SNARE"/>
    <property type="match status" value="1"/>
</dbReference>
<evidence type="ECO:0000256" key="5">
    <source>
        <dbReference type="ARBA" id="ARBA00022927"/>
    </source>
</evidence>
<evidence type="ECO:0000256" key="8">
    <source>
        <dbReference type="ARBA" id="ARBA00023136"/>
    </source>
</evidence>
<evidence type="ECO:0000256" key="2">
    <source>
        <dbReference type="ARBA" id="ARBA00009063"/>
    </source>
</evidence>
<dbReference type="InterPro" id="IPR006012">
    <property type="entry name" value="Syntaxin/epimorphin_CS"/>
</dbReference>
<dbReference type="GO" id="GO:0006906">
    <property type="term" value="P:vesicle fusion"/>
    <property type="evidence" value="ECO:0007669"/>
    <property type="project" value="TreeGrafter"/>
</dbReference>
<evidence type="ECO:0000256" key="9">
    <source>
        <dbReference type="SAM" id="MobiDB-lite"/>
    </source>
</evidence>
<feature type="compositionally biased region" description="Low complexity" evidence="9">
    <location>
        <begin position="200"/>
        <end position="223"/>
    </location>
</feature>
<dbReference type="PROSITE" id="PS00914">
    <property type="entry name" value="SYNTAXIN"/>
    <property type="match status" value="1"/>
</dbReference>
<feature type="compositionally biased region" description="Polar residues" evidence="9">
    <location>
        <begin position="181"/>
        <end position="193"/>
    </location>
</feature>
<dbReference type="GO" id="GO:0000139">
    <property type="term" value="C:Golgi membrane"/>
    <property type="evidence" value="ECO:0007669"/>
    <property type="project" value="TreeGrafter"/>
</dbReference>
<accession>A0A314YWI0</accession>
<gene>
    <name evidence="11" type="ORF">Pyn_11042</name>
</gene>
<evidence type="ECO:0000313" key="11">
    <source>
        <dbReference type="EMBL" id="PQQ13092.1"/>
    </source>
</evidence>
<protein>
    <submittedName>
        <fullName evidence="11">Syntaxin-32</fullName>
    </submittedName>
</protein>
<evidence type="ECO:0000256" key="6">
    <source>
        <dbReference type="ARBA" id="ARBA00022989"/>
    </source>
</evidence>
<evidence type="ECO:0000313" key="12">
    <source>
        <dbReference type="Proteomes" id="UP000250321"/>
    </source>
</evidence>
<keyword evidence="5" id="KW-0653">Protein transport</keyword>
<feature type="region of interest" description="Disordered" evidence="9">
    <location>
        <begin position="1"/>
        <end position="56"/>
    </location>
</feature>
<keyword evidence="7" id="KW-0175">Coiled coil</keyword>
<evidence type="ECO:0000256" key="4">
    <source>
        <dbReference type="ARBA" id="ARBA00022692"/>
    </source>
</evidence>
<evidence type="ECO:0000256" key="3">
    <source>
        <dbReference type="ARBA" id="ARBA00022448"/>
    </source>
</evidence>
<dbReference type="OrthoDB" id="421009at2759"/>
<dbReference type="SMART" id="SM00397">
    <property type="entry name" value="t_SNARE"/>
    <property type="match status" value="1"/>
</dbReference>
<dbReference type="SUPFAM" id="SSF47661">
    <property type="entry name" value="t-snare proteins"/>
    <property type="match status" value="1"/>
</dbReference>
<dbReference type="InterPro" id="IPR021538">
    <property type="entry name" value="Syntaxin-5_N"/>
</dbReference>
<organism evidence="11 12">
    <name type="scientific">Prunus yedoensis var. nudiflora</name>
    <dbReference type="NCBI Taxonomy" id="2094558"/>
    <lineage>
        <taxon>Eukaryota</taxon>
        <taxon>Viridiplantae</taxon>
        <taxon>Streptophyta</taxon>
        <taxon>Embryophyta</taxon>
        <taxon>Tracheophyta</taxon>
        <taxon>Spermatophyta</taxon>
        <taxon>Magnoliopsida</taxon>
        <taxon>eudicotyledons</taxon>
        <taxon>Gunneridae</taxon>
        <taxon>Pentapetalae</taxon>
        <taxon>rosids</taxon>
        <taxon>fabids</taxon>
        <taxon>Rosales</taxon>
        <taxon>Rosaceae</taxon>
        <taxon>Amygdaloideae</taxon>
        <taxon>Amygdaleae</taxon>
        <taxon>Prunus</taxon>
    </lineage>
</organism>
<dbReference type="Gene3D" id="1.20.58.70">
    <property type="match status" value="1"/>
</dbReference>
<feature type="domain" description="T-SNARE coiled-coil homology" evidence="10">
    <location>
        <begin position="250"/>
        <end position="312"/>
    </location>
</feature>
<dbReference type="CDD" id="cd15844">
    <property type="entry name" value="SNARE_syntaxin5"/>
    <property type="match status" value="1"/>
</dbReference>
<keyword evidence="6" id="KW-1133">Transmembrane helix</keyword>
<dbReference type="PANTHER" id="PTHR19957">
    <property type="entry name" value="SYNTAXIN"/>
    <property type="match status" value="1"/>
</dbReference>
<keyword evidence="12" id="KW-1185">Reference proteome</keyword>
<evidence type="ECO:0000256" key="1">
    <source>
        <dbReference type="ARBA" id="ARBA00004211"/>
    </source>
</evidence>